<keyword evidence="7 8" id="KW-0998">Cell outer membrane</keyword>
<keyword evidence="6 8" id="KW-0472">Membrane</keyword>
<dbReference type="RefSeq" id="WP_121053289.1">
    <property type="nucleotide sequence ID" value="NZ_AP018711.1"/>
</dbReference>
<name>A0AAD1G085_SPHMI</name>
<keyword evidence="2 8" id="KW-0813">Transport</keyword>
<evidence type="ECO:0000313" key="14">
    <source>
        <dbReference type="EMBL" id="RKS85459.1"/>
    </source>
</evidence>
<dbReference type="Gene3D" id="2.170.130.10">
    <property type="entry name" value="TonB-dependent receptor, plug domain"/>
    <property type="match status" value="1"/>
</dbReference>
<evidence type="ECO:0000256" key="9">
    <source>
        <dbReference type="RuleBase" id="RU003357"/>
    </source>
</evidence>
<dbReference type="InterPro" id="IPR039426">
    <property type="entry name" value="TonB-dep_rcpt-like"/>
</dbReference>
<dbReference type="KEGG" id="smic:SmB9_09090"/>
<evidence type="ECO:0000256" key="5">
    <source>
        <dbReference type="ARBA" id="ARBA00023077"/>
    </source>
</evidence>
<dbReference type="InterPro" id="IPR000531">
    <property type="entry name" value="Beta-barrel_TonB"/>
</dbReference>
<sequence length="705" mass="75645">MSRTSFAALAAALAVATPAAADPTALPDIDVDSEKAPAAAETLSKDGIAVTRSSDTGALLSRIPGVSAYGAGGFSSLPTIRGLNGPRISIRIDGAPIDSACPNDMNPPLSYTDPQTIDAVSVITGVSPVSMGGDSIGGVISVETATPRFAAAVQTLVTGEVSTFFRSNGDGFGGAASLTIAGDKTSFTYDGSFTQSDNYKGGGNDGTVRSTEYKKTDHALGFAAQTDVGLFTLKGGYHFSPYEGFPNQYMDMTSNRSWFLNGGWKGTFDWGDIDLRGYWRDTDHRMNFLADKGGTASGGMPMNTEVHTLGSTLKIDVPLNARDTLRAGSEFHRQWLDDYWPPVAGSMMMGPDTYINVNASKRDRLGSFAEWEAKWSPALTTTIGIRNDQVWMNTGDVQPYSTSMMNMADAMAATAFNAADHKRHDSNWGWSAIARYAASDRAALEIGYARKVRSPNVYVRYSWGRGSMSSRMIGWYGDGNGYVGNLALKPEKADTLSAALSLKGEGAESWSLKIAPHYTRVDDYIDAVKLQDFTDMMGMPTPFAQLQFVNQDAEFYGIDVSGELPLWASSAAGQAKLTASASWLRGKNRDDGGSLYHQMPLNARIGIEHALGGWENLIEVELVDDKTRVDATRNEPSTNGYALVNVSTGYRFSSYRISLDVQNLFDTGYDLPLGGKSLGDYDATGVLRPVPGRGRSVNVGLSAAF</sequence>
<evidence type="ECO:0000259" key="12">
    <source>
        <dbReference type="Pfam" id="PF07715"/>
    </source>
</evidence>
<feature type="domain" description="TonB-dependent receptor plug" evidence="12">
    <location>
        <begin position="34"/>
        <end position="139"/>
    </location>
</feature>
<evidence type="ECO:0000256" key="4">
    <source>
        <dbReference type="ARBA" id="ARBA00022692"/>
    </source>
</evidence>
<dbReference type="InterPro" id="IPR036942">
    <property type="entry name" value="Beta-barrel_TonB_sf"/>
</dbReference>
<keyword evidence="5 9" id="KW-0798">TonB box</keyword>
<dbReference type="Pfam" id="PF07715">
    <property type="entry name" value="Plug"/>
    <property type="match status" value="1"/>
</dbReference>
<dbReference type="GO" id="GO:0015344">
    <property type="term" value="F:siderophore uptake transmembrane transporter activity"/>
    <property type="evidence" value="ECO:0007669"/>
    <property type="project" value="TreeGrafter"/>
</dbReference>
<dbReference type="EMBL" id="AP018711">
    <property type="protein sequence ID" value="BBE33251.1"/>
    <property type="molecule type" value="Genomic_DNA"/>
</dbReference>
<dbReference type="Pfam" id="PF00593">
    <property type="entry name" value="TonB_dep_Rec_b-barrel"/>
    <property type="match status" value="1"/>
</dbReference>
<evidence type="ECO:0000256" key="3">
    <source>
        <dbReference type="ARBA" id="ARBA00022452"/>
    </source>
</evidence>
<dbReference type="InterPro" id="IPR012910">
    <property type="entry name" value="Plug_dom"/>
</dbReference>
<feature type="signal peptide" evidence="10">
    <location>
        <begin position="1"/>
        <end position="21"/>
    </location>
</feature>
<keyword evidence="4 8" id="KW-0812">Transmembrane</keyword>
<evidence type="ECO:0000256" key="8">
    <source>
        <dbReference type="PROSITE-ProRule" id="PRU01360"/>
    </source>
</evidence>
<organism evidence="13 15">
    <name type="scientific">Sphingosinicella microcystinivorans</name>
    <dbReference type="NCBI Taxonomy" id="335406"/>
    <lineage>
        <taxon>Bacteria</taxon>
        <taxon>Pseudomonadati</taxon>
        <taxon>Pseudomonadota</taxon>
        <taxon>Alphaproteobacteria</taxon>
        <taxon>Sphingomonadales</taxon>
        <taxon>Sphingosinicellaceae</taxon>
        <taxon>Sphingosinicella</taxon>
    </lineage>
</organism>
<dbReference type="SUPFAM" id="SSF56935">
    <property type="entry name" value="Porins"/>
    <property type="match status" value="1"/>
</dbReference>
<accession>A0AAD1G085</accession>
<keyword evidence="16" id="KW-1185">Reference proteome</keyword>
<dbReference type="PANTHER" id="PTHR30069:SF49">
    <property type="entry name" value="OUTER MEMBRANE PROTEIN C"/>
    <property type="match status" value="1"/>
</dbReference>
<feature type="domain" description="TonB-dependent receptor-like beta-barrel" evidence="11">
    <location>
        <begin position="210"/>
        <end position="664"/>
    </location>
</feature>
<evidence type="ECO:0000256" key="1">
    <source>
        <dbReference type="ARBA" id="ARBA00004571"/>
    </source>
</evidence>
<evidence type="ECO:0000256" key="2">
    <source>
        <dbReference type="ARBA" id="ARBA00022448"/>
    </source>
</evidence>
<evidence type="ECO:0000313" key="13">
    <source>
        <dbReference type="EMBL" id="BBE33251.1"/>
    </source>
</evidence>
<keyword evidence="10" id="KW-0732">Signal</keyword>
<feature type="chain" id="PRO_5041957757" evidence="10">
    <location>
        <begin position="22"/>
        <end position="705"/>
    </location>
</feature>
<evidence type="ECO:0000256" key="7">
    <source>
        <dbReference type="ARBA" id="ARBA00023237"/>
    </source>
</evidence>
<evidence type="ECO:0000313" key="16">
    <source>
        <dbReference type="Proteomes" id="UP000276029"/>
    </source>
</evidence>
<evidence type="ECO:0000259" key="11">
    <source>
        <dbReference type="Pfam" id="PF00593"/>
    </source>
</evidence>
<dbReference type="Proteomes" id="UP000275727">
    <property type="component" value="Chromosome"/>
</dbReference>
<reference evidence="13 15" key="1">
    <citation type="submission" date="2018-06" db="EMBL/GenBank/DDBJ databases">
        <title>Complete Genome Sequence of the Microcystin-Degrading Bacterium Sphingosinicella microcystinivorans Strain B-9.</title>
        <authorList>
            <person name="Jin H."/>
            <person name="Nishizawa T."/>
            <person name="Guo Y."/>
            <person name="Nishizawa A."/>
            <person name="Park H."/>
            <person name="Kato H."/>
            <person name="Tsuji K."/>
            <person name="Harada K."/>
        </authorList>
    </citation>
    <scope>NUCLEOTIDE SEQUENCE [LARGE SCALE GENOMIC DNA]</scope>
    <source>
        <strain evidence="13 15">B9</strain>
    </source>
</reference>
<comment type="similarity">
    <text evidence="8 9">Belongs to the TonB-dependent receptor family.</text>
</comment>
<dbReference type="Proteomes" id="UP000276029">
    <property type="component" value="Unassembled WGS sequence"/>
</dbReference>
<dbReference type="AlphaFoldDB" id="A0AAD1G085"/>
<dbReference type="EMBL" id="RBWX01000011">
    <property type="protein sequence ID" value="RKS85459.1"/>
    <property type="molecule type" value="Genomic_DNA"/>
</dbReference>
<proteinExistence type="inferred from homology"/>
<comment type="subcellular location">
    <subcellularLocation>
        <location evidence="1 8">Cell outer membrane</location>
        <topology evidence="1 8">Multi-pass membrane protein</topology>
    </subcellularLocation>
</comment>
<dbReference type="GO" id="GO:0044718">
    <property type="term" value="P:siderophore transmembrane transport"/>
    <property type="evidence" value="ECO:0007669"/>
    <property type="project" value="TreeGrafter"/>
</dbReference>
<dbReference type="PANTHER" id="PTHR30069">
    <property type="entry name" value="TONB-DEPENDENT OUTER MEMBRANE RECEPTOR"/>
    <property type="match status" value="1"/>
</dbReference>
<reference evidence="14 16" key="2">
    <citation type="submission" date="2018-10" db="EMBL/GenBank/DDBJ databases">
        <title>Genomic Encyclopedia of Type Strains, Phase IV (KMG-IV): sequencing the most valuable type-strain genomes for metagenomic binning, comparative biology and taxonomic classification.</title>
        <authorList>
            <person name="Goeker M."/>
        </authorList>
    </citation>
    <scope>NUCLEOTIDE SEQUENCE [LARGE SCALE GENOMIC DNA]</scope>
    <source>
        <strain evidence="14 16">DSM 19791</strain>
    </source>
</reference>
<dbReference type="PROSITE" id="PS52016">
    <property type="entry name" value="TONB_DEPENDENT_REC_3"/>
    <property type="match status" value="1"/>
</dbReference>
<dbReference type="InterPro" id="IPR037066">
    <property type="entry name" value="Plug_dom_sf"/>
</dbReference>
<gene>
    <name evidence="14" type="ORF">DFR51_3379</name>
    <name evidence="13" type="ORF">SmB9_09090</name>
</gene>
<protein>
    <submittedName>
        <fullName evidence="14">Iron complex outermembrane receptor protein</fullName>
    </submittedName>
    <submittedName>
        <fullName evidence="13">TonB-dependent receptor</fullName>
    </submittedName>
</protein>
<dbReference type="GO" id="GO:0009279">
    <property type="term" value="C:cell outer membrane"/>
    <property type="evidence" value="ECO:0007669"/>
    <property type="project" value="UniProtKB-SubCell"/>
</dbReference>
<keyword evidence="3 8" id="KW-1134">Transmembrane beta strand</keyword>
<evidence type="ECO:0000313" key="15">
    <source>
        <dbReference type="Proteomes" id="UP000275727"/>
    </source>
</evidence>
<evidence type="ECO:0000256" key="6">
    <source>
        <dbReference type="ARBA" id="ARBA00023136"/>
    </source>
</evidence>
<keyword evidence="13" id="KW-0675">Receptor</keyword>
<evidence type="ECO:0000256" key="10">
    <source>
        <dbReference type="SAM" id="SignalP"/>
    </source>
</evidence>
<dbReference type="Gene3D" id="2.40.170.20">
    <property type="entry name" value="TonB-dependent receptor, beta-barrel domain"/>
    <property type="match status" value="1"/>
</dbReference>